<evidence type="ECO:0000313" key="12">
    <source>
        <dbReference type="Proteomes" id="UP000037558"/>
    </source>
</evidence>
<protein>
    <recommendedName>
        <fullName evidence="3 9">Flagellar biosynthetic protein FliR</fullName>
    </recommendedName>
</protein>
<keyword evidence="8 10" id="KW-0975">Bacterial flagellum</keyword>
<dbReference type="InterPro" id="IPR006303">
    <property type="entry name" value="FliR"/>
</dbReference>
<dbReference type="GO" id="GO:0005886">
    <property type="term" value="C:plasma membrane"/>
    <property type="evidence" value="ECO:0007669"/>
    <property type="project" value="UniProtKB-SubCell"/>
</dbReference>
<dbReference type="PANTHER" id="PTHR30065:SF1">
    <property type="entry name" value="SURFACE PRESENTATION OF ANTIGENS PROTEIN SPAR"/>
    <property type="match status" value="1"/>
</dbReference>
<evidence type="ECO:0000256" key="1">
    <source>
        <dbReference type="ARBA" id="ARBA00002578"/>
    </source>
</evidence>
<keyword evidence="4 10" id="KW-1003">Cell membrane</keyword>
<dbReference type="PATRIC" id="fig|284581.3.peg.2588"/>
<dbReference type="EMBL" id="LILC01000013">
    <property type="protein sequence ID" value="KOO46599.1"/>
    <property type="molecule type" value="Genomic_DNA"/>
</dbReference>
<dbReference type="Proteomes" id="UP000037558">
    <property type="component" value="Unassembled WGS sequence"/>
</dbReference>
<feature type="transmembrane region" description="Helical" evidence="10">
    <location>
        <begin position="169"/>
        <end position="202"/>
    </location>
</feature>
<dbReference type="OrthoDB" id="9807748at2"/>
<comment type="subcellular location">
    <subcellularLocation>
        <location evidence="10">Cell membrane</location>
        <topology evidence="10">Multi-pass membrane protein</topology>
    </subcellularLocation>
    <subcellularLocation>
        <location evidence="10">Bacterial flagellum basal body</location>
    </subcellularLocation>
</comment>
<proteinExistence type="inferred from homology"/>
<dbReference type="PRINTS" id="PR00953">
    <property type="entry name" value="TYPE3IMRPROT"/>
</dbReference>
<comment type="caution">
    <text evidence="11">The sequence shown here is derived from an EMBL/GenBank/DDBJ whole genome shotgun (WGS) entry which is preliminary data.</text>
</comment>
<sequence>MEQILQIIPVFLLVLVRITSFFVTVPLFSYRNIPTSHKIGLSVSLSFIVINVVKLPNIQLDDLFIMLVVKECLVGLSIGLIAYLVMMAIQIAGGLIDFQMGFTIANVIDPQNGTQSPLMGQYLYIIALLFLLSVNGHYLLIDGIYYSYQMIKVDELSIHIGSGLFAKQFITAFSTMFLIAVQMSLPIVGSIFLVDIALGIVARTVPQLNIFVIGFPIKIIASFALLTIVMGSMMMVVQKIFEQMLTFMQGLMRVLGGM</sequence>
<dbReference type="GO" id="GO:0006605">
    <property type="term" value="P:protein targeting"/>
    <property type="evidence" value="ECO:0007669"/>
    <property type="project" value="UniProtKB-UniRule"/>
</dbReference>
<evidence type="ECO:0000256" key="3">
    <source>
        <dbReference type="ARBA" id="ARBA00021717"/>
    </source>
</evidence>
<evidence type="ECO:0000256" key="4">
    <source>
        <dbReference type="ARBA" id="ARBA00022475"/>
    </source>
</evidence>
<feature type="transmembrane region" description="Helical" evidence="10">
    <location>
        <begin position="73"/>
        <end position="96"/>
    </location>
</feature>
<comment type="similarity">
    <text evidence="2 10">Belongs to the FliR/MopE/SpaR family.</text>
</comment>
<evidence type="ECO:0000256" key="6">
    <source>
        <dbReference type="ARBA" id="ARBA00022989"/>
    </source>
</evidence>
<name>A0A0M0L6D9_9BACI</name>
<evidence type="ECO:0000256" key="8">
    <source>
        <dbReference type="ARBA" id="ARBA00023143"/>
    </source>
</evidence>
<dbReference type="GO" id="GO:0009425">
    <property type="term" value="C:bacterial-type flagellum basal body"/>
    <property type="evidence" value="ECO:0007669"/>
    <property type="project" value="UniProtKB-SubCell"/>
</dbReference>
<reference evidence="12" key="1">
    <citation type="submission" date="2015-08" db="EMBL/GenBank/DDBJ databases">
        <title>Fjat-14210 dsm16467.</title>
        <authorList>
            <person name="Liu B."/>
            <person name="Wang J."/>
            <person name="Zhu Y."/>
            <person name="Liu G."/>
            <person name="Chen Q."/>
            <person name="Chen Z."/>
            <person name="Lan J."/>
            <person name="Che J."/>
            <person name="Ge C."/>
            <person name="Shi H."/>
            <person name="Pan Z."/>
            <person name="Liu X."/>
        </authorList>
    </citation>
    <scope>NUCLEOTIDE SEQUENCE [LARGE SCALE GENOMIC DNA]</scope>
    <source>
        <strain evidence="12">DSM 16467</strain>
    </source>
</reference>
<evidence type="ECO:0000256" key="10">
    <source>
        <dbReference type="RuleBase" id="RU362071"/>
    </source>
</evidence>
<feature type="transmembrane region" description="Helical" evidence="10">
    <location>
        <begin position="7"/>
        <end position="29"/>
    </location>
</feature>
<keyword evidence="5 10" id="KW-0812">Transmembrane</keyword>
<dbReference type="AlphaFoldDB" id="A0A0M0L6D9"/>
<feature type="transmembrane region" description="Helical" evidence="10">
    <location>
        <begin position="122"/>
        <end position="148"/>
    </location>
</feature>
<keyword evidence="11" id="KW-0282">Flagellum</keyword>
<keyword evidence="12" id="KW-1185">Reference proteome</keyword>
<gene>
    <name evidence="11" type="ORF">AMD01_12335</name>
</gene>
<dbReference type="GO" id="GO:0044780">
    <property type="term" value="P:bacterial-type flagellum assembly"/>
    <property type="evidence" value="ECO:0007669"/>
    <property type="project" value="UniProtKB-UniRule"/>
</dbReference>
<feature type="transmembrane region" description="Helical" evidence="10">
    <location>
        <begin position="208"/>
        <end position="237"/>
    </location>
</feature>
<evidence type="ECO:0000256" key="2">
    <source>
        <dbReference type="ARBA" id="ARBA00009772"/>
    </source>
</evidence>
<keyword evidence="11" id="KW-0969">Cilium</keyword>
<comment type="function">
    <text evidence="1 10">Role in flagellar biosynthesis.</text>
</comment>
<organism evidence="11 12">
    <name type="scientific">Priestia koreensis</name>
    <dbReference type="NCBI Taxonomy" id="284581"/>
    <lineage>
        <taxon>Bacteria</taxon>
        <taxon>Bacillati</taxon>
        <taxon>Bacillota</taxon>
        <taxon>Bacilli</taxon>
        <taxon>Bacillales</taxon>
        <taxon>Bacillaceae</taxon>
        <taxon>Priestia</taxon>
    </lineage>
</organism>
<accession>A0A0M0L6D9</accession>
<dbReference type="InterPro" id="IPR002010">
    <property type="entry name" value="T3SS_IM_R"/>
</dbReference>
<keyword evidence="6 10" id="KW-1133">Transmembrane helix</keyword>
<dbReference type="Pfam" id="PF01311">
    <property type="entry name" value="Bac_export_1"/>
    <property type="match status" value="1"/>
</dbReference>
<dbReference type="NCBIfam" id="TIGR01400">
    <property type="entry name" value="fliR"/>
    <property type="match status" value="1"/>
</dbReference>
<evidence type="ECO:0000256" key="7">
    <source>
        <dbReference type="ARBA" id="ARBA00023136"/>
    </source>
</evidence>
<feature type="transmembrane region" description="Helical" evidence="10">
    <location>
        <begin position="35"/>
        <end position="53"/>
    </location>
</feature>
<dbReference type="PANTHER" id="PTHR30065">
    <property type="entry name" value="FLAGELLAR BIOSYNTHETIC PROTEIN FLIR"/>
    <property type="match status" value="1"/>
</dbReference>
<evidence type="ECO:0000256" key="5">
    <source>
        <dbReference type="ARBA" id="ARBA00022692"/>
    </source>
</evidence>
<keyword evidence="11" id="KW-0966">Cell projection</keyword>
<dbReference type="STRING" id="284581.AMD01_12335"/>
<dbReference type="RefSeq" id="WP_053401692.1">
    <property type="nucleotide sequence ID" value="NZ_CP061868.1"/>
</dbReference>
<keyword evidence="7 10" id="KW-0472">Membrane</keyword>
<evidence type="ECO:0000313" key="11">
    <source>
        <dbReference type="EMBL" id="KOO46599.1"/>
    </source>
</evidence>
<evidence type="ECO:0000256" key="9">
    <source>
        <dbReference type="NCBIfam" id="TIGR01400"/>
    </source>
</evidence>